<evidence type="ECO:0000256" key="3">
    <source>
        <dbReference type="ARBA" id="ARBA00022989"/>
    </source>
</evidence>
<evidence type="ECO:0000256" key="7">
    <source>
        <dbReference type="SAM" id="Phobius"/>
    </source>
</evidence>
<proteinExistence type="predicted"/>
<dbReference type="InterPro" id="IPR010445">
    <property type="entry name" value="LapA_dom"/>
</dbReference>
<evidence type="ECO:0000256" key="5">
    <source>
        <dbReference type="SAM" id="Coils"/>
    </source>
</evidence>
<evidence type="ECO:0000256" key="6">
    <source>
        <dbReference type="SAM" id="MobiDB-lite"/>
    </source>
</evidence>
<dbReference type="OrthoDB" id="166030at2"/>
<feature type="transmembrane region" description="Helical" evidence="7">
    <location>
        <begin position="44"/>
        <end position="66"/>
    </location>
</feature>
<organism evidence="9 10">
    <name type="scientific">Tengunoibacter tsumagoiensis</name>
    <dbReference type="NCBI Taxonomy" id="2014871"/>
    <lineage>
        <taxon>Bacteria</taxon>
        <taxon>Bacillati</taxon>
        <taxon>Chloroflexota</taxon>
        <taxon>Ktedonobacteria</taxon>
        <taxon>Ktedonobacterales</taxon>
        <taxon>Dictyobacteraceae</taxon>
        <taxon>Tengunoibacter</taxon>
    </lineage>
</organism>
<keyword evidence="10" id="KW-1185">Reference proteome</keyword>
<evidence type="ECO:0000256" key="4">
    <source>
        <dbReference type="ARBA" id="ARBA00023136"/>
    </source>
</evidence>
<dbReference type="EMBL" id="BIFR01000001">
    <property type="protein sequence ID" value="GCE13439.1"/>
    <property type="molecule type" value="Genomic_DNA"/>
</dbReference>
<accession>A0A402A320</accession>
<gene>
    <name evidence="9" type="ORF">KTT_32980</name>
</gene>
<dbReference type="Pfam" id="PF06305">
    <property type="entry name" value="LapA_dom"/>
    <property type="match status" value="1"/>
</dbReference>
<dbReference type="Proteomes" id="UP000287352">
    <property type="component" value="Unassembled WGS sequence"/>
</dbReference>
<comment type="caution">
    <text evidence="9">The sequence shown here is derived from an EMBL/GenBank/DDBJ whole genome shotgun (WGS) entry which is preliminary data.</text>
</comment>
<evidence type="ECO:0000313" key="9">
    <source>
        <dbReference type="EMBL" id="GCE13439.1"/>
    </source>
</evidence>
<evidence type="ECO:0000259" key="8">
    <source>
        <dbReference type="Pfam" id="PF06305"/>
    </source>
</evidence>
<evidence type="ECO:0000313" key="10">
    <source>
        <dbReference type="Proteomes" id="UP000287352"/>
    </source>
</evidence>
<sequence length="134" mass="14898">MFYLVLLFLLVFGGVLTVVAVDNLSTPVHVSLLLWATPDLPIGLWIVTAFLLGALLLYIVSAISAWHERREIRKLRKRIGQLEEQIASARASIQTPFFNQPAAVPRSITRPLRVQPNTPASNVQSSLPMPNFPN</sequence>
<evidence type="ECO:0000256" key="1">
    <source>
        <dbReference type="ARBA" id="ARBA00022475"/>
    </source>
</evidence>
<keyword evidence="3 7" id="KW-1133">Transmembrane helix</keyword>
<keyword evidence="5" id="KW-0175">Coiled coil</keyword>
<keyword evidence="1" id="KW-1003">Cell membrane</keyword>
<keyword evidence="2 7" id="KW-0812">Transmembrane</keyword>
<name>A0A402A320_9CHLR</name>
<dbReference type="RefSeq" id="WP_126580963.1">
    <property type="nucleotide sequence ID" value="NZ_BIFR01000001.1"/>
</dbReference>
<keyword evidence="4 7" id="KW-0472">Membrane</keyword>
<evidence type="ECO:0000256" key="2">
    <source>
        <dbReference type="ARBA" id="ARBA00022692"/>
    </source>
</evidence>
<feature type="region of interest" description="Disordered" evidence="6">
    <location>
        <begin position="115"/>
        <end position="134"/>
    </location>
</feature>
<protein>
    <recommendedName>
        <fullName evidence="8">Lipopolysaccharide assembly protein A domain-containing protein</fullName>
    </recommendedName>
</protein>
<dbReference type="AlphaFoldDB" id="A0A402A320"/>
<dbReference type="GO" id="GO:0005886">
    <property type="term" value="C:plasma membrane"/>
    <property type="evidence" value="ECO:0007669"/>
    <property type="project" value="InterPro"/>
</dbReference>
<feature type="coiled-coil region" evidence="5">
    <location>
        <begin position="65"/>
        <end position="92"/>
    </location>
</feature>
<reference evidence="10" key="1">
    <citation type="submission" date="2018-12" db="EMBL/GenBank/DDBJ databases">
        <title>Tengunoibacter tsumagoiensis gen. nov., sp. nov., Dictyobacter kobayashii sp. nov., D. alpinus sp. nov., and D. joshuensis sp. nov. and description of Dictyobacteraceae fam. nov. within the order Ktedonobacterales isolated from Tengu-no-mugimeshi.</title>
        <authorList>
            <person name="Wang C.M."/>
            <person name="Zheng Y."/>
            <person name="Sakai Y."/>
            <person name="Toyoda A."/>
            <person name="Minakuchi Y."/>
            <person name="Abe K."/>
            <person name="Yokota A."/>
            <person name="Yabe S."/>
        </authorList>
    </citation>
    <scope>NUCLEOTIDE SEQUENCE [LARGE SCALE GENOMIC DNA]</scope>
    <source>
        <strain evidence="10">Uno3</strain>
    </source>
</reference>
<feature type="domain" description="Lipopolysaccharide assembly protein A" evidence="8">
    <location>
        <begin position="26"/>
        <end position="86"/>
    </location>
</feature>